<comment type="subcellular location">
    <subcellularLocation>
        <location evidence="2">Chromosome</location>
    </subcellularLocation>
    <subcellularLocation>
        <location evidence="3">Cytoplasm</location>
    </subcellularLocation>
    <subcellularLocation>
        <location evidence="1">Nucleus</location>
    </subcellularLocation>
</comment>
<evidence type="ECO:0000256" key="12">
    <source>
        <dbReference type="ARBA" id="ARBA00023015"/>
    </source>
</evidence>
<evidence type="ECO:0000256" key="3">
    <source>
        <dbReference type="ARBA" id="ARBA00004496"/>
    </source>
</evidence>
<dbReference type="Pfam" id="PF16179">
    <property type="entry name" value="RHD_dimer"/>
    <property type="match status" value="1"/>
</dbReference>
<dbReference type="GO" id="GO:0000978">
    <property type="term" value="F:RNA polymerase II cis-regulatory region sequence-specific DNA binding"/>
    <property type="evidence" value="ECO:0007669"/>
    <property type="project" value="InterPro"/>
</dbReference>
<evidence type="ECO:0000256" key="13">
    <source>
        <dbReference type="ARBA" id="ARBA00023125"/>
    </source>
</evidence>
<feature type="compositionally biased region" description="Low complexity" evidence="21">
    <location>
        <begin position="58"/>
        <end position="96"/>
    </location>
</feature>
<keyword evidence="11" id="KW-0007">Acetylation</keyword>
<dbReference type="GO" id="GO:0005634">
    <property type="term" value="C:nucleus"/>
    <property type="evidence" value="ECO:0007669"/>
    <property type="project" value="UniProtKB-SubCell"/>
</dbReference>
<dbReference type="PANTHER" id="PTHR12533:SF10">
    <property type="entry name" value="NUCLEAR FACTOR OF ACTIVATED T-CELLS 5"/>
    <property type="match status" value="1"/>
</dbReference>
<keyword evidence="6" id="KW-1017">Isopeptide bond</keyword>
<keyword evidence="24" id="KW-1185">Reference proteome</keyword>
<feature type="region of interest" description="Disordered" evidence="21">
    <location>
        <begin position="1054"/>
        <end position="1103"/>
    </location>
</feature>
<dbReference type="GO" id="GO:0005737">
    <property type="term" value="C:cytoplasm"/>
    <property type="evidence" value="ECO:0007669"/>
    <property type="project" value="UniProtKB-SubCell"/>
</dbReference>
<dbReference type="InterPro" id="IPR032397">
    <property type="entry name" value="RHD_dimer"/>
</dbReference>
<dbReference type="Pfam" id="PF00554">
    <property type="entry name" value="RHD_DNA_bind"/>
    <property type="match status" value="1"/>
</dbReference>
<evidence type="ECO:0000256" key="18">
    <source>
        <dbReference type="ARBA" id="ARBA00065799"/>
    </source>
</evidence>
<feature type="compositionally biased region" description="Low complexity" evidence="21">
    <location>
        <begin position="1075"/>
        <end position="1090"/>
    </location>
</feature>
<reference evidence="23" key="3">
    <citation type="submission" date="2025-09" db="UniProtKB">
        <authorList>
            <consortium name="Ensembl"/>
        </authorList>
    </citation>
    <scope>IDENTIFICATION</scope>
</reference>
<evidence type="ECO:0000256" key="8">
    <source>
        <dbReference type="ARBA" id="ARBA00022763"/>
    </source>
</evidence>
<evidence type="ECO:0000256" key="1">
    <source>
        <dbReference type="ARBA" id="ARBA00004123"/>
    </source>
</evidence>
<dbReference type="eggNOG" id="ENOG502QSVE">
    <property type="taxonomic scope" value="Eukaryota"/>
</dbReference>
<evidence type="ECO:0000256" key="20">
    <source>
        <dbReference type="ARBA" id="ARBA00080722"/>
    </source>
</evidence>
<dbReference type="GeneTree" id="ENSGT00940000155213"/>
<feature type="compositionally biased region" description="Polar residues" evidence="21">
    <location>
        <begin position="269"/>
        <end position="281"/>
    </location>
</feature>
<dbReference type="CDD" id="cd07882">
    <property type="entry name" value="RHD-n_TonEBP"/>
    <property type="match status" value="1"/>
</dbReference>
<dbReference type="SMART" id="SM00429">
    <property type="entry name" value="IPT"/>
    <property type="match status" value="1"/>
</dbReference>
<feature type="region of interest" description="Disordered" evidence="21">
    <location>
        <begin position="33"/>
        <end position="253"/>
    </location>
</feature>
<keyword evidence="12" id="KW-0805">Transcription regulation</keyword>
<dbReference type="InterPro" id="IPR014756">
    <property type="entry name" value="Ig_E-set"/>
</dbReference>
<sequence>MPSDFVSLLSSDLDLNSPKSLYSKESVYDLLPKELQLQPASTQTDPPTMSQKSGGEVAAPPSAALASDATSSTSSPSASSSLSMGAPSNGSSTSSSDHLKGPQHLHSTGGDGAGAAEVQDMEGALSAPGRGNGGGNTAAGEIGSGVLSGQGVQQPQNTPSKRRPVLSISPPPEDLFDDSQMSSQDEPAVSAPTGPDSEHSSSMWADDSVSNFSLNSSVSYNDNTEVPRKSRKRTPRQRPGPKPAPPEDSMDVFDADSAKAPHFVLSQLGTDKNSPIASSLESGPALKGGSLSTQYPARGDGKELQILVQPETQHRARYLTEGSRGSVKDRTQQGFPTVKLEGMSEPVVLQVFVANDAGRVKPHGFYQACRVTGRNTTACKEVDIEGTTVIEIPLEPSHDMTLAVDRVGILKLRNADVEARIGVAGSKKKSTRARLAFRVNISQPDGSVLTLQVASSPILCTQPAGVPEILKKSLHSGSLTGGEELFIIGKNFLKGTKVIFQENISDDNSWQAEAKIDMDLFHQNHLIVTVPPFHNQSVTSPISVGIFVMTNAGKSHEAQPFTYTPDSADNSNVQTVKTEGPSMAETCIFDGQVQPLSSEQTDSPPAPSKRQEDTPMEVSSNPPCTDVFKPSSDPHVTVQQTLELSSSSLPGGESFQSSMPLQPEDVELAQAPPVFPSLESLSTIQKQDIAPATSFPVQGDTTIPPVTPEVPQQFLRDPQDSIPPESPNSGRGVVVVAMSQIVTPSQAQPQQSQVPLFPQEEVTQLERAVRELQAGGNTTLQQVLEAAVAQQQLNSVLYSPTPSADSLQQHVQENMNSLRLGTQQQQIQQQFQQHQQLQQQQILGNLQHHQQQQHIQQQQQQQHQQQQVLGNMQIQQQLILQPQDQQQQIMKNIQQQRQLQHSQTQQQQQQQQQNQALSNLQQLQDRHVLENLQQHLQAELLQPQIHSSPQIQQPVSLLQQAGELLTIQTSFPAQPPSHTSPPQQLFQSPRPLAETQGSQQQIQAALLQNTLTVLTGGSLNSEQPPAGSSLYLSPNQPQQQQLAFISSMETSNAHSQSVAMFQNQPQAQLSQMQHQSTPMEQQQSPQQSQQQPPPPLPMGQQSSLFQSIPSHSQANNPTGLLLCTTDLNPQALPPTLLFSTQTQGPPPMGSIGVGIQQPDPAEPMSYQDQSSSGGNPATTDNQQQSLFQEQQPMQVGPSSISLQGAQPLELFLPQTSLSSLQSTIGSQELNNQAPAPGTTIFVVQGSVAVVASPGQQPPEQLFQTTVGGNVAPQGQANLFVFGIQNDSPQLLGSTRPALPAQGQSQNSSHMLDQPMAQAASTMPTNALQSSLHNAMQTNAQTSLQSSLQATRETSLPTPMQTQMQNSLQNQIQGSKSSSPDMDKM</sequence>
<evidence type="ECO:0000256" key="6">
    <source>
        <dbReference type="ARBA" id="ARBA00022499"/>
    </source>
</evidence>
<dbReference type="Proteomes" id="UP000007635">
    <property type="component" value="Chromosome Y"/>
</dbReference>
<reference evidence="23" key="2">
    <citation type="submission" date="2025-08" db="UniProtKB">
        <authorList>
            <consortium name="Ensembl"/>
        </authorList>
    </citation>
    <scope>IDENTIFICATION</scope>
</reference>
<dbReference type="GO" id="GO:0045944">
    <property type="term" value="P:positive regulation of transcription by RNA polymerase II"/>
    <property type="evidence" value="ECO:0007669"/>
    <property type="project" value="UniProtKB-ARBA"/>
</dbReference>
<dbReference type="FunFam" id="2.60.40.10:FF:000174">
    <property type="entry name" value="Nuclear factor of activated T-cells 5, tonicity-responsive"/>
    <property type="match status" value="1"/>
</dbReference>
<evidence type="ECO:0000313" key="23">
    <source>
        <dbReference type="Ensembl" id="ENSGACP00000016165.2"/>
    </source>
</evidence>
<keyword evidence="5" id="KW-0963">Cytoplasm</keyword>
<keyword evidence="8" id="KW-0227">DNA damage</keyword>
<dbReference type="FunFam" id="2.60.40.340:FF:000002">
    <property type="entry name" value="Nuclear factor of activated T-cells 5, tonicity-responsive"/>
    <property type="match status" value="1"/>
</dbReference>
<evidence type="ECO:0000256" key="21">
    <source>
        <dbReference type="SAM" id="MobiDB-lite"/>
    </source>
</evidence>
<dbReference type="GO" id="GO:0005667">
    <property type="term" value="C:transcription regulator complex"/>
    <property type="evidence" value="ECO:0007669"/>
    <property type="project" value="TreeGrafter"/>
</dbReference>
<dbReference type="InterPro" id="IPR011539">
    <property type="entry name" value="RHD_DNA_bind_dom"/>
</dbReference>
<keyword evidence="15" id="KW-0804">Transcription</keyword>
<evidence type="ECO:0000256" key="2">
    <source>
        <dbReference type="ARBA" id="ARBA00004286"/>
    </source>
</evidence>
<dbReference type="PANTHER" id="PTHR12533">
    <property type="entry name" value="NFAT"/>
    <property type="match status" value="1"/>
</dbReference>
<evidence type="ECO:0000256" key="15">
    <source>
        <dbReference type="ARBA" id="ARBA00023163"/>
    </source>
</evidence>
<evidence type="ECO:0000256" key="11">
    <source>
        <dbReference type="ARBA" id="ARBA00022990"/>
    </source>
</evidence>
<evidence type="ECO:0000256" key="19">
    <source>
        <dbReference type="ARBA" id="ARBA00072227"/>
    </source>
</evidence>
<dbReference type="SUPFAM" id="SSF81296">
    <property type="entry name" value="E set domains"/>
    <property type="match status" value="1"/>
</dbReference>
<proteinExistence type="predicted"/>
<reference evidence="23 24" key="1">
    <citation type="journal article" date="2021" name="G3 (Bethesda)">
        <title>Improved contiguity of the threespine stickleback genome using long-read sequencing.</title>
        <authorList>
            <person name="Nath S."/>
            <person name="Shaw D.E."/>
            <person name="White M.A."/>
        </authorList>
    </citation>
    <scope>NUCLEOTIDE SEQUENCE [LARGE SCALE GENOMIC DNA]</scope>
    <source>
        <strain evidence="23 24">Lake Benthic</strain>
    </source>
</reference>
<keyword evidence="10" id="KW-0832">Ubl conjugation</keyword>
<comment type="subunit">
    <text evidence="18">Homodimer when bound to DNA, completely encircles its DNA target. Interacts with CIDEC; this interaction is direct and retains NFAT5 in the cytoplasm. Does not bind with Fos and Jun transcription factors. Interacts with DDX5 and DDX17; this interaction leads to DDX5/DDX17 recruitment to LNC2 and S100A4 promoters and NFAT5-mediated DDX5/DDX17-enhanced transactivation.</text>
</comment>
<feature type="compositionally biased region" description="Polar residues" evidence="21">
    <location>
        <begin position="1301"/>
        <end position="1310"/>
    </location>
</feature>
<dbReference type="InterPro" id="IPR008967">
    <property type="entry name" value="p53-like_TF_DNA-bd_sf"/>
</dbReference>
<protein>
    <recommendedName>
        <fullName evidence="19">Nuclear factor of activated T-cells 5</fullName>
    </recommendedName>
    <alternativeName>
        <fullName evidence="20">T-cell transcription factor NFAT5</fullName>
    </alternativeName>
</protein>
<dbReference type="Gene3D" id="2.60.40.340">
    <property type="entry name" value="Rel homology domain (RHD), DNA-binding domain"/>
    <property type="match status" value="1"/>
</dbReference>
<dbReference type="PROSITE" id="PS50254">
    <property type="entry name" value="REL_2"/>
    <property type="match status" value="1"/>
</dbReference>
<keyword evidence="9" id="KW-0013">ADP-ribosylation</keyword>
<evidence type="ECO:0000256" key="16">
    <source>
        <dbReference type="ARBA" id="ARBA00023242"/>
    </source>
</evidence>
<feature type="region of interest" description="Disordered" evidence="21">
    <location>
        <begin position="1016"/>
        <end position="1038"/>
    </location>
</feature>
<dbReference type="InterPro" id="IPR002909">
    <property type="entry name" value="IPT_dom"/>
</dbReference>
<dbReference type="InParanoid" id="G3PEZ1"/>
<dbReference type="SUPFAM" id="SSF49417">
    <property type="entry name" value="p53-like transcription factors"/>
    <property type="match status" value="1"/>
</dbReference>
<dbReference type="GO" id="GO:0000981">
    <property type="term" value="F:DNA-binding transcription factor activity, RNA polymerase II-specific"/>
    <property type="evidence" value="ECO:0007669"/>
    <property type="project" value="TreeGrafter"/>
</dbReference>
<keyword evidence="14" id="KW-0010">Activator</keyword>
<accession>G3PEZ1</accession>
<keyword evidence="7" id="KW-0597">Phosphoprotein</keyword>
<feature type="compositionally biased region" description="Polar residues" evidence="21">
    <location>
        <begin position="38"/>
        <end position="53"/>
    </location>
</feature>
<keyword evidence="4" id="KW-0158">Chromosome</keyword>
<evidence type="ECO:0000259" key="22">
    <source>
        <dbReference type="PROSITE" id="PS50254"/>
    </source>
</evidence>
<dbReference type="InterPro" id="IPR008366">
    <property type="entry name" value="NFAT"/>
</dbReference>
<dbReference type="PRINTS" id="PR01789">
    <property type="entry name" value="NUCFACTORATC"/>
</dbReference>
<dbReference type="GO" id="GO:0010467">
    <property type="term" value="P:gene expression"/>
    <property type="evidence" value="ECO:0007669"/>
    <property type="project" value="UniProtKB-ARBA"/>
</dbReference>
<dbReference type="GO" id="GO:0005694">
    <property type="term" value="C:chromosome"/>
    <property type="evidence" value="ECO:0007669"/>
    <property type="project" value="UniProtKB-SubCell"/>
</dbReference>
<dbReference type="InterPro" id="IPR013783">
    <property type="entry name" value="Ig-like_fold"/>
</dbReference>
<dbReference type="Gene3D" id="2.60.40.10">
    <property type="entry name" value="Immunoglobulins"/>
    <property type="match status" value="1"/>
</dbReference>
<feature type="region of interest" description="Disordered" evidence="21">
    <location>
        <begin position="595"/>
        <end position="635"/>
    </location>
</feature>
<keyword evidence="16" id="KW-0539">Nucleus</keyword>
<evidence type="ECO:0000256" key="7">
    <source>
        <dbReference type="ARBA" id="ARBA00022553"/>
    </source>
</evidence>
<evidence type="ECO:0000256" key="9">
    <source>
        <dbReference type="ARBA" id="ARBA00022765"/>
    </source>
</evidence>
<evidence type="ECO:0000313" key="24">
    <source>
        <dbReference type="Proteomes" id="UP000007635"/>
    </source>
</evidence>
<dbReference type="GO" id="GO:0007399">
    <property type="term" value="P:nervous system development"/>
    <property type="evidence" value="ECO:0007669"/>
    <property type="project" value="UniProtKB-ARBA"/>
</dbReference>
<comment type="function">
    <text evidence="17">Transcription factor involved, among others, in the transcriptional regulation of osmoprotective and inflammatory genes. Binds the DNA consensus sequence 5'-[ACT][AG]TGGAAA[CAT]A[TA][ATC][CA][ATG][GT][GAC][CG][CT]-3'. Mediates the transcriptional response to hypertonicity. Positively regulates the transcription of LCN2 and S100A4 genes; optimal transactivation of these genes requires the presence of DDX5/DDX17. Also involved in the DNA damage response by preventing formation of R-loops; R-loops are composed of a DNA:RNA hybrid and the associated non-template single-stranded DNA.</text>
</comment>
<feature type="region of interest" description="Disordered" evidence="21">
    <location>
        <begin position="1134"/>
        <end position="1181"/>
    </location>
</feature>
<feature type="compositionally biased region" description="Polar residues" evidence="21">
    <location>
        <begin position="1054"/>
        <end position="1074"/>
    </location>
</feature>
<feature type="compositionally biased region" description="Gly residues" evidence="21">
    <location>
        <begin position="130"/>
        <end position="148"/>
    </location>
</feature>
<feature type="domain" description="RHD" evidence="22">
    <location>
        <begin position="296"/>
        <end position="465"/>
    </location>
</feature>
<organism evidence="23 24">
    <name type="scientific">Gasterosteus aculeatus aculeatus</name>
    <name type="common">three-spined stickleback</name>
    <dbReference type="NCBI Taxonomy" id="481459"/>
    <lineage>
        <taxon>Eukaryota</taxon>
        <taxon>Metazoa</taxon>
        <taxon>Chordata</taxon>
        <taxon>Craniata</taxon>
        <taxon>Vertebrata</taxon>
        <taxon>Euteleostomi</taxon>
        <taxon>Actinopterygii</taxon>
        <taxon>Neopterygii</taxon>
        <taxon>Teleostei</taxon>
        <taxon>Neoteleostei</taxon>
        <taxon>Acanthomorphata</taxon>
        <taxon>Eupercaria</taxon>
        <taxon>Perciformes</taxon>
        <taxon>Cottioidei</taxon>
        <taxon>Gasterosteales</taxon>
        <taxon>Gasterosteidae</taxon>
        <taxon>Gasterosteus</taxon>
    </lineage>
</organism>
<dbReference type="GO" id="GO:1902531">
    <property type="term" value="P:regulation of intracellular signal transduction"/>
    <property type="evidence" value="ECO:0007669"/>
    <property type="project" value="UniProtKB-ARBA"/>
</dbReference>
<feature type="compositionally biased region" description="Low complexity" evidence="21">
    <location>
        <begin position="208"/>
        <end position="219"/>
    </location>
</feature>
<dbReference type="GO" id="GO:0006974">
    <property type="term" value="P:DNA damage response"/>
    <property type="evidence" value="ECO:0007669"/>
    <property type="project" value="UniProtKB-KW"/>
</dbReference>
<feature type="region of interest" description="Disordered" evidence="21">
    <location>
        <begin position="1339"/>
        <end position="1384"/>
    </location>
</feature>
<evidence type="ECO:0000256" key="17">
    <source>
        <dbReference type="ARBA" id="ARBA00055141"/>
    </source>
</evidence>
<evidence type="ECO:0000256" key="4">
    <source>
        <dbReference type="ARBA" id="ARBA00022454"/>
    </source>
</evidence>
<keyword evidence="13" id="KW-0238">DNA-binding</keyword>
<evidence type="ECO:0000256" key="5">
    <source>
        <dbReference type="ARBA" id="ARBA00022490"/>
    </source>
</evidence>
<feature type="region of interest" description="Disordered" evidence="21">
    <location>
        <begin position="269"/>
        <end position="292"/>
    </location>
</feature>
<dbReference type="GO" id="GO:0033173">
    <property type="term" value="P:calcineurin-NFAT signaling cascade"/>
    <property type="evidence" value="ECO:0007669"/>
    <property type="project" value="TreeGrafter"/>
</dbReference>
<feature type="compositionally biased region" description="Polar residues" evidence="21">
    <location>
        <begin position="1166"/>
        <end position="1181"/>
    </location>
</feature>
<name>G3PEZ1_GASAC</name>
<dbReference type="AlphaFoldDB" id="G3PEZ1"/>
<dbReference type="STRING" id="69293.ENSGACP00000016165"/>
<feature type="region of interest" description="Disordered" evidence="21">
    <location>
        <begin position="1290"/>
        <end position="1326"/>
    </location>
</feature>
<dbReference type="InterPro" id="IPR037059">
    <property type="entry name" value="RHD_DNA_bind_dom_sf"/>
</dbReference>
<dbReference type="Ensembl" id="ENSGACT00000016196.2">
    <property type="protein sequence ID" value="ENSGACP00000016165.2"/>
    <property type="gene ID" value="ENSGACG00000012216.2"/>
</dbReference>
<evidence type="ECO:0000256" key="14">
    <source>
        <dbReference type="ARBA" id="ARBA00023159"/>
    </source>
</evidence>
<dbReference type="InterPro" id="IPR015646">
    <property type="entry name" value="NFAT5_RHD_DNA-bd"/>
</dbReference>
<evidence type="ECO:0000256" key="10">
    <source>
        <dbReference type="ARBA" id="ARBA00022843"/>
    </source>
</evidence>
<feature type="region of interest" description="Disordered" evidence="21">
    <location>
        <begin position="970"/>
        <end position="989"/>
    </location>
</feature>
<dbReference type="Bgee" id="ENSGACG00000012216">
    <property type="expression patterns" value="Expressed in telencephalon and 4 other cell types or tissues"/>
</dbReference>